<comment type="cofactor">
    <cofactor evidence="1">
        <name>heme</name>
        <dbReference type="ChEBI" id="CHEBI:30413"/>
    </cofactor>
</comment>
<evidence type="ECO:0000256" key="5">
    <source>
        <dbReference type="ARBA" id="ARBA00022692"/>
    </source>
</evidence>
<gene>
    <name evidence="12" type="ORF">ZEAMMB73_Zm00001d020562</name>
</gene>
<accession>A0A1D6I4R8</accession>
<dbReference type="InterPro" id="IPR002401">
    <property type="entry name" value="Cyt_P450_E_grp-I"/>
</dbReference>
<evidence type="ECO:0000256" key="4">
    <source>
        <dbReference type="ARBA" id="ARBA00022617"/>
    </source>
</evidence>
<dbReference type="EMBL" id="CM007650">
    <property type="protein sequence ID" value="ONM55134.1"/>
    <property type="molecule type" value="Genomic_DNA"/>
</dbReference>
<proteinExistence type="inferred from homology"/>
<evidence type="ECO:0000256" key="3">
    <source>
        <dbReference type="ARBA" id="ARBA00010617"/>
    </source>
</evidence>
<keyword evidence="7" id="KW-1133">Transmembrane helix</keyword>
<evidence type="ECO:0000256" key="7">
    <source>
        <dbReference type="ARBA" id="ARBA00022989"/>
    </source>
</evidence>
<dbReference type="PANTHER" id="PTHR47953:SF19">
    <property type="entry name" value="OS06G0641600 PROTEIN"/>
    <property type="match status" value="1"/>
</dbReference>
<dbReference type="InterPro" id="IPR001128">
    <property type="entry name" value="Cyt_P450"/>
</dbReference>
<dbReference type="AlphaFoldDB" id="A0A1D6I4R8"/>
<keyword evidence="9" id="KW-0408">Iron</keyword>
<comment type="similarity">
    <text evidence="3">Belongs to the cytochrome P450 family.</text>
</comment>
<dbReference type="GO" id="GO:0016705">
    <property type="term" value="F:oxidoreductase activity, acting on paired donors, with incorporation or reduction of molecular oxygen"/>
    <property type="evidence" value="ECO:0007669"/>
    <property type="project" value="InterPro"/>
</dbReference>
<keyword evidence="6" id="KW-0479">Metal-binding</keyword>
<dbReference type="GO" id="GO:0016020">
    <property type="term" value="C:membrane"/>
    <property type="evidence" value="ECO:0007669"/>
    <property type="project" value="UniProtKB-SubCell"/>
</dbReference>
<name>A0A1D6I4R8_MAIZE</name>
<dbReference type="STRING" id="4577.A0A1D6I4R8"/>
<dbReference type="InParanoid" id="A0A1D6I4R8"/>
<dbReference type="PANTHER" id="PTHR47953">
    <property type="entry name" value="OS08G0105600 PROTEIN"/>
    <property type="match status" value="1"/>
</dbReference>
<evidence type="ECO:0000313" key="12">
    <source>
        <dbReference type="EMBL" id="ONM55134.1"/>
    </source>
</evidence>
<dbReference type="PRINTS" id="PR00385">
    <property type="entry name" value="P450"/>
</dbReference>
<dbReference type="InterPro" id="IPR036396">
    <property type="entry name" value="Cyt_P450_sf"/>
</dbReference>
<dbReference type="SMR" id="A0A1D6I4R8"/>
<dbReference type="PRINTS" id="PR00463">
    <property type="entry name" value="EP450I"/>
</dbReference>
<dbReference type="GO" id="GO:0020037">
    <property type="term" value="F:heme binding"/>
    <property type="evidence" value="ECO:0007669"/>
    <property type="project" value="InterPro"/>
</dbReference>
<evidence type="ECO:0000256" key="6">
    <source>
        <dbReference type="ARBA" id="ARBA00022723"/>
    </source>
</evidence>
<dbReference type="GO" id="GO:0005506">
    <property type="term" value="F:iron ion binding"/>
    <property type="evidence" value="ECO:0007669"/>
    <property type="project" value="InterPro"/>
</dbReference>
<evidence type="ECO:0000256" key="2">
    <source>
        <dbReference type="ARBA" id="ARBA00004167"/>
    </source>
</evidence>
<evidence type="ECO:0000256" key="11">
    <source>
        <dbReference type="ARBA" id="ARBA00023136"/>
    </source>
</evidence>
<dbReference type="Gene3D" id="1.10.630.10">
    <property type="entry name" value="Cytochrome P450"/>
    <property type="match status" value="1"/>
</dbReference>
<protein>
    <submittedName>
        <fullName evidence="12">Cytochrome P450 hydroxylase</fullName>
    </submittedName>
</protein>
<keyword evidence="5" id="KW-0812">Transmembrane</keyword>
<dbReference type="InterPro" id="IPR052306">
    <property type="entry name" value="CYP450_71D"/>
</dbReference>
<sequence>MSLVREIRRRSCGARGEPAAAVNLGSLLVSCANYITGLATFGDRFSSEHKAKFLSAMAVVLSSGSGFCVSDLFSSMQFLDVATGIIEACEARQKVKNAEAVEDDNILSTMLRIKDEEEFDFPFNITHIKAVIIDLFIGGTETTSSVAEWVMSELMRNPEAIAKAQVEVRRALDSKNPGDHESLLGCLSYIGMVIKETMRLHPSLPLLLPRLCSYGHVGE</sequence>
<evidence type="ECO:0000256" key="10">
    <source>
        <dbReference type="ARBA" id="ARBA00023033"/>
    </source>
</evidence>
<dbReference type="SUPFAM" id="SSF48264">
    <property type="entry name" value="Cytochrome P450"/>
    <property type="match status" value="1"/>
</dbReference>
<dbReference type="ExpressionAtlas" id="A0A1D6I4R8">
    <property type="expression patterns" value="baseline and differential"/>
</dbReference>
<reference evidence="12" key="1">
    <citation type="submission" date="2015-12" db="EMBL/GenBank/DDBJ databases">
        <title>Update maize B73 reference genome by single molecule sequencing technologies.</title>
        <authorList>
            <consortium name="Maize Genome Sequencing Project"/>
            <person name="Ware D."/>
        </authorList>
    </citation>
    <scope>NUCLEOTIDE SEQUENCE [LARGE SCALE GENOMIC DNA]</scope>
    <source>
        <tissue evidence="12">Seedling</tissue>
    </source>
</reference>
<comment type="subcellular location">
    <subcellularLocation>
        <location evidence="2">Membrane</location>
        <topology evidence="2">Single-pass membrane protein</topology>
    </subcellularLocation>
</comment>
<keyword evidence="4" id="KW-0349">Heme</keyword>
<organism evidence="12">
    <name type="scientific">Zea mays</name>
    <name type="common">Maize</name>
    <dbReference type="NCBI Taxonomy" id="4577"/>
    <lineage>
        <taxon>Eukaryota</taxon>
        <taxon>Viridiplantae</taxon>
        <taxon>Streptophyta</taxon>
        <taxon>Embryophyta</taxon>
        <taxon>Tracheophyta</taxon>
        <taxon>Spermatophyta</taxon>
        <taxon>Magnoliopsida</taxon>
        <taxon>Liliopsida</taxon>
        <taxon>Poales</taxon>
        <taxon>Poaceae</taxon>
        <taxon>PACMAD clade</taxon>
        <taxon>Panicoideae</taxon>
        <taxon>Andropogonodae</taxon>
        <taxon>Andropogoneae</taxon>
        <taxon>Tripsacinae</taxon>
        <taxon>Zea</taxon>
    </lineage>
</organism>
<dbReference type="GO" id="GO:0004497">
    <property type="term" value="F:monooxygenase activity"/>
    <property type="evidence" value="ECO:0007669"/>
    <property type="project" value="UniProtKB-KW"/>
</dbReference>
<keyword evidence="11" id="KW-0472">Membrane</keyword>
<evidence type="ECO:0000256" key="9">
    <source>
        <dbReference type="ARBA" id="ARBA00023004"/>
    </source>
</evidence>
<keyword evidence="10" id="KW-0503">Monooxygenase</keyword>
<evidence type="ECO:0000256" key="1">
    <source>
        <dbReference type="ARBA" id="ARBA00001971"/>
    </source>
</evidence>
<dbReference type="Pfam" id="PF00067">
    <property type="entry name" value="p450"/>
    <property type="match status" value="1"/>
</dbReference>
<evidence type="ECO:0000256" key="8">
    <source>
        <dbReference type="ARBA" id="ARBA00023002"/>
    </source>
</evidence>
<keyword evidence="8" id="KW-0560">Oxidoreductase</keyword>
<dbReference type="PROSITE" id="PS51257">
    <property type="entry name" value="PROKAR_LIPOPROTEIN"/>
    <property type="match status" value="1"/>
</dbReference>